<evidence type="ECO:0000313" key="5">
    <source>
        <dbReference type="EMBL" id="KRR15056.1"/>
    </source>
</evidence>
<evidence type="ECO:0000256" key="1">
    <source>
        <dbReference type="ARBA" id="ARBA00023015"/>
    </source>
</evidence>
<sequence>MLDSKRTEEVAETAAEFTLPGEERLLPPSVAAVIANLEADIIHGRILPRSRLIEDHLMEDYNAKRHTVRAALDELGRLGVIVKPRHRGAELRRFDAKSINQLYEIRELLHRAAIRGIRQPTDAQIANLERWLREHAKVSASTDVVAIHRANMMFHEALFGLCGNPFITASIRQYDWVSFPIRAYGVGDRSALAQAGKEHIEMVDHLKAGRMADLENLAVTHMKRARDLYEMKFPESKPR</sequence>
<dbReference type="InterPro" id="IPR008920">
    <property type="entry name" value="TF_FadR/GntR_C"/>
</dbReference>
<dbReference type="SUPFAM" id="SSF46785">
    <property type="entry name" value="Winged helix' DNA-binding domain"/>
    <property type="match status" value="1"/>
</dbReference>
<protein>
    <recommendedName>
        <fullName evidence="4">HTH gntR-type domain-containing protein</fullName>
    </recommendedName>
</protein>
<dbReference type="AlphaFoldDB" id="A0A0R3MCK7"/>
<comment type="caution">
    <text evidence="5">The sequence shown here is derived from an EMBL/GenBank/DDBJ whole genome shotgun (WGS) entry which is preliminary data.</text>
</comment>
<name>A0A0R3MCK7_9BRAD</name>
<dbReference type="GO" id="GO:0003677">
    <property type="term" value="F:DNA binding"/>
    <property type="evidence" value="ECO:0007669"/>
    <property type="project" value="UniProtKB-KW"/>
</dbReference>
<organism evidence="5 6">
    <name type="scientific">Bradyrhizobium retamae</name>
    <dbReference type="NCBI Taxonomy" id="1300035"/>
    <lineage>
        <taxon>Bacteria</taxon>
        <taxon>Pseudomonadati</taxon>
        <taxon>Pseudomonadota</taxon>
        <taxon>Alphaproteobacteria</taxon>
        <taxon>Hyphomicrobiales</taxon>
        <taxon>Nitrobacteraceae</taxon>
        <taxon>Bradyrhizobium</taxon>
    </lineage>
</organism>
<evidence type="ECO:0000259" key="4">
    <source>
        <dbReference type="PROSITE" id="PS50949"/>
    </source>
</evidence>
<dbReference type="InterPro" id="IPR036388">
    <property type="entry name" value="WH-like_DNA-bd_sf"/>
</dbReference>
<evidence type="ECO:0000256" key="3">
    <source>
        <dbReference type="ARBA" id="ARBA00023163"/>
    </source>
</evidence>
<reference evidence="5 6" key="1">
    <citation type="submission" date="2014-03" db="EMBL/GenBank/DDBJ databases">
        <title>Bradyrhizobium valentinum sp. nov., isolated from effective nodules of Lupinus mariae-josephae, a lupine endemic of basic-lime soils in Eastern Spain.</title>
        <authorList>
            <person name="Duran D."/>
            <person name="Rey L."/>
            <person name="Navarro A."/>
            <person name="Busquets A."/>
            <person name="Imperial J."/>
            <person name="Ruiz-Argueso T."/>
        </authorList>
    </citation>
    <scope>NUCLEOTIDE SEQUENCE [LARGE SCALE GENOMIC DNA]</scope>
    <source>
        <strain evidence="5 6">Ro19</strain>
    </source>
</reference>
<dbReference type="PROSITE" id="PS50949">
    <property type="entry name" value="HTH_GNTR"/>
    <property type="match status" value="1"/>
</dbReference>
<keyword evidence="6" id="KW-1185">Reference proteome</keyword>
<dbReference type="PANTHER" id="PTHR43537:SF49">
    <property type="entry name" value="TRANSCRIPTIONAL REGULATORY PROTEIN"/>
    <property type="match status" value="1"/>
</dbReference>
<dbReference type="EMBL" id="LLYA01000227">
    <property type="protein sequence ID" value="KRR15056.1"/>
    <property type="molecule type" value="Genomic_DNA"/>
</dbReference>
<dbReference type="SUPFAM" id="SSF48008">
    <property type="entry name" value="GntR ligand-binding domain-like"/>
    <property type="match status" value="1"/>
</dbReference>
<proteinExistence type="predicted"/>
<evidence type="ECO:0000256" key="2">
    <source>
        <dbReference type="ARBA" id="ARBA00023125"/>
    </source>
</evidence>
<accession>A0A0R3MCK7</accession>
<dbReference type="Gene3D" id="1.10.10.10">
    <property type="entry name" value="Winged helix-like DNA-binding domain superfamily/Winged helix DNA-binding domain"/>
    <property type="match status" value="1"/>
</dbReference>
<dbReference type="PANTHER" id="PTHR43537">
    <property type="entry name" value="TRANSCRIPTIONAL REGULATOR, GNTR FAMILY"/>
    <property type="match status" value="1"/>
</dbReference>
<dbReference type="GO" id="GO:0003700">
    <property type="term" value="F:DNA-binding transcription factor activity"/>
    <property type="evidence" value="ECO:0007669"/>
    <property type="project" value="InterPro"/>
</dbReference>
<dbReference type="InterPro" id="IPR036390">
    <property type="entry name" value="WH_DNA-bd_sf"/>
</dbReference>
<dbReference type="SMART" id="SM00895">
    <property type="entry name" value="FCD"/>
    <property type="match status" value="1"/>
</dbReference>
<dbReference type="Pfam" id="PF07729">
    <property type="entry name" value="FCD"/>
    <property type="match status" value="1"/>
</dbReference>
<dbReference type="SMART" id="SM00345">
    <property type="entry name" value="HTH_GNTR"/>
    <property type="match status" value="1"/>
</dbReference>
<keyword evidence="3" id="KW-0804">Transcription</keyword>
<dbReference type="InterPro" id="IPR000524">
    <property type="entry name" value="Tscrpt_reg_HTH_GntR"/>
</dbReference>
<keyword evidence="2" id="KW-0238">DNA-binding</keyword>
<dbReference type="Proteomes" id="UP000052023">
    <property type="component" value="Unassembled WGS sequence"/>
</dbReference>
<evidence type="ECO:0000313" key="6">
    <source>
        <dbReference type="Proteomes" id="UP000052023"/>
    </source>
</evidence>
<keyword evidence="1" id="KW-0805">Transcription regulation</keyword>
<dbReference type="Gene3D" id="1.20.120.530">
    <property type="entry name" value="GntR ligand-binding domain-like"/>
    <property type="match status" value="1"/>
</dbReference>
<feature type="domain" description="HTH gntR-type" evidence="4">
    <location>
        <begin position="27"/>
        <end position="94"/>
    </location>
</feature>
<dbReference type="Pfam" id="PF00392">
    <property type="entry name" value="GntR"/>
    <property type="match status" value="1"/>
</dbReference>
<dbReference type="InterPro" id="IPR011711">
    <property type="entry name" value="GntR_C"/>
</dbReference>
<gene>
    <name evidence="5" type="ORF">CQ13_37375</name>
</gene>